<accession>A0A9X4AS59</accession>
<name>A0A9X4AS59_9BACT</name>
<proteinExistence type="predicted"/>
<dbReference type="EMBL" id="JAGTJJ010000007">
    <property type="protein sequence ID" value="MDC3982176.1"/>
    <property type="molecule type" value="Genomic_DNA"/>
</dbReference>
<comment type="caution">
    <text evidence="1">The sequence shown here is derived from an EMBL/GenBank/DDBJ whole genome shotgun (WGS) entry which is preliminary data.</text>
</comment>
<dbReference type="Proteomes" id="UP001151081">
    <property type="component" value="Unassembled WGS sequence"/>
</dbReference>
<dbReference type="RefSeq" id="WP_272420578.1">
    <property type="nucleotide sequence ID" value="NZ_JAGTJJ010000007.1"/>
</dbReference>
<sequence length="114" mass="12287">MTVSSPAVRQELLTTIATLRLRVLMRDSSGTVELGALVTKGLRPPEQKFMISNAEWTLGIVPPGTTSYLIAHETFDVLRQATAADDGSFTSGGKRYRLMPNDTSTPPVAEIVPA</sequence>
<protein>
    <submittedName>
        <fullName evidence="1">Uncharacterized protein</fullName>
    </submittedName>
</protein>
<evidence type="ECO:0000313" key="1">
    <source>
        <dbReference type="EMBL" id="MDC3982176.1"/>
    </source>
</evidence>
<gene>
    <name evidence="1" type="ORF">KEG57_16780</name>
</gene>
<reference evidence="1 2" key="1">
    <citation type="submission" date="2021-04" db="EMBL/GenBank/DDBJ databases">
        <title>Genome analysis of Polyangium sp.</title>
        <authorList>
            <person name="Li Y."/>
            <person name="Wang J."/>
        </authorList>
    </citation>
    <scope>NUCLEOTIDE SEQUENCE [LARGE SCALE GENOMIC DNA]</scope>
    <source>
        <strain evidence="1 2">SDU14</strain>
    </source>
</reference>
<evidence type="ECO:0000313" key="2">
    <source>
        <dbReference type="Proteomes" id="UP001151081"/>
    </source>
</evidence>
<organism evidence="1 2">
    <name type="scientific">Polyangium jinanense</name>
    <dbReference type="NCBI Taxonomy" id="2829994"/>
    <lineage>
        <taxon>Bacteria</taxon>
        <taxon>Pseudomonadati</taxon>
        <taxon>Myxococcota</taxon>
        <taxon>Polyangia</taxon>
        <taxon>Polyangiales</taxon>
        <taxon>Polyangiaceae</taxon>
        <taxon>Polyangium</taxon>
    </lineage>
</organism>
<dbReference type="AlphaFoldDB" id="A0A9X4AS59"/>
<keyword evidence="2" id="KW-1185">Reference proteome</keyword>